<organism evidence="1 2">
    <name type="scientific">Boeremia exigua</name>
    <dbReference type="NCBI Taxonomy" id="749465"/>
    <lineage>
        <taxon>Eukaryota</taxon>
        <taxon>Fungi</taxon>
        <taxon>Dikarya</taxon>
        <taxon>Ascomycota</taxon>
        <taxon>Pezizomycotina</taxon>
        <taxon>Dothideomycetes</taxon>
        <taxon>Pleosporomycetidae</taxon>
        <taxon>Pleosporales</taxon>
        <taxon>Pleosporineae</taxon>
        <taxon>Didymellaceae</taxon>
        <taxon>Boeremia</taxon>
    </lineage>
</organism>
<sequence>MQGADYSALRNVRQPAFVAQGTRRVCFSWAHGGACPVAVAPRNKTKTAVRGPWASDLALQDVSWEIAAARAGIAQIPFRSCRFGCCQIRSNARAVEEAAPR</sequence>
<reference evidence="1" key="1">
    <citation type="submission" date="2022-11" db="EMBL/GenBank/DDBJ databases">
        <title>Genome Sequence of Boeremia exigua.</title>
        <authorList>
            <person name="Buettner E."/>
        </authorList>
    </citation>
    <scope>NUCLEOTIDE SEQUENCE</scope>
    <source>
        <strain evidence="1">CU02</strain>
    </source>
</reference>
<evidence type="ECO:0000313" key="2">
    <source>
        <dbReference type="Proteomes" id="UP001153331"/>
    </source>
</evidence>
<evidence type="ECO:0000313" key="1">
    <source>
        <dbReference type="EMBL" id="KAJ8110933.1"/>
    </source>
</evidence>
<name>A0ACC2I725_9PLEO</name>
<accession>A0ACC2I725</accession>
<dbReference type="Proteomes" id="UP001153331">
    <property type="component" value="Unassembled WGS sequence"/>
</dbReference>
<proteinExistence type="predicted"/>
<dbReference type="EMBL" id="JAPHNI010000452">
    <property type="protein sequence ID" value="KAJ8110933.1"/>
    <property type="molecule type" value="Genomic_DNA"/>
</dbReference>
<protein>
    <submittedName>
        <fullName evidence="1">Uncharacterized protein</fullName>
    </submittedName>
</protein>
<comment type="caution">
    <text evidence="1">The sequence shown here is derived from an EMBL/GenBank/DDBJ whole genome shotgun (WGS) entry which is preliminary data.</text>
</comment>
<keyword evidence="2" id="KW-1185">Reference proteome</keyword>
<gene>
    <name evidence="1" type="ORF">OPT61_g6354</name>
</gene>